<protein>
    <submittedName>
        <fullName evidence="2">Amino acid permease</fullName>
    </submittedName>
</protein>
<feature type="transmembrane region" description="Helical" evidence="1">
    <location>
        <begin position="319"/>
        <end position="347"/>
    </location>
</feature>
<sequence>MRIALTGRPVSTRNLSAVNLPKRYALPLFGADGISSVAYAADQMILTLAAAGASALAFSPWIGLGVAMVGLLVIGTYRYNINQIASEGDIQLVHRKLGALPSIVMGASSLMDYMLTVAVSMSSASSFLVALYPQIQDWRTLIAVLLIVALTLFALRGVQLLGKIAYWPLYVFLALLGATLIVGWIRAATGTLPLAESATYVIAPEYHDHALEGLALVLLLARSFSAGVVAFSGVSTISNSVKYFRRPKKYNAAVTMMMMGLITSVLLVSLLGFAAATRVHMVHDTTRFLFIDGHAPGEYFHQKPALYQVALAIYQGVPFFAQLLVFATVGVLIIASLTAFTGFPVIASSLADYQYLPVFFRSMESRGLYANGVLALSAFSIFLTTVFGSDVYSLIQLYIVGMCLSMVLVQLAVVRYRMRLLRITLAQMPRRALLRDIAVSAVGVVVTAAVLVIVVVTKFAAGAWLSLGMIALMVGGMVVTRRHYDAVDAALDVPLNAESVADVAALPSRVHAIVYVERVRRPVVRALSYARAGRPSTIEALTVNNDRAALEVVKKRWYALGIPVPLSVIDSPYRDTVDAVVSYIRRRRKKSPRDILVVYLPEFVVEHWWQRLLHRRTVRRLKQALLHEPGVMTATVPWAMHEDEVYDEIFDQRLQGKDSATNELTAEADTDGSAAAVAPKITRSAGGGRELIQSNRHAVYRGRLHEADAVAREKKR</sequence>
<gene>
    <name evidence="2" type="ORF">CO690_02005</name>
</gene>
<feature type="transmembrane region" description="Helical" evidence="1">
    <location>
        <begin position="138"/>
        <end position="155"/>
    </location>
</feature>
<dbReference type="PANTHER" id="PTHR47704:SF1">
    <property type="entry name" value="POTASSIUM TRANSPORTER KIMA"/>
    <property type="match status" value="1"/>
</dbReference>
<feature type="transmembrane region" description="Helical" evidence="1">
    <location>
        <begin position="395"/>
        <end position="416"/>
    </location>
</feature>
<feature type="transmembrane region" description="Helical" evidence="1">
    <location>
        <begin position="167"/>
        <end position="187"/>
    </location>
</feature>
<dbReference type="EMBL" id="CP023510">
    <property type="protein sequence ID" value="ATF62512.1"/>
    <property type="molecule type" value="Genomic_DNA"/>
</dbReference>
<feature type="transmembrane region" description="Helical" evidence="1">
    <location>
        <begin position="250"/>
        <end position="276"/>
    </location>
</feature>
<reference evidence="3" key="1">
    <citation type="submission" date="2017-09" db="EMBL/GenBank/DDBJ databases">
        <title>FDA dAtabase for Regulatory Grade micrObial Sequences (FDA-ARGOS): Supporting development and validation of Infectious Disease Dx tests.</title>
        <authorList>
            <person name="Minogue T."/>
            <person name="Wolcott M."/>
            <person name="Wasieloski L."/>
            <person name="Aguilar W."/>
            <person name="Moore D."/>
            <person name="Tallon L."/>
            <person name="Sadzewicz L."/>
            <person name="Ott S."/>
            <person name="Zhao X."/>
            <person name="Nagaraj S."/>
            <person name="Vavikolanu K."/>
            <person name="Aluvathingal J."/>
            <person name="Nadendla S."/>
            <person name="Sichtig H."/>
        </authorList>
    </citation>
    <scope>NUCLEOTIDE SEQUENCE [LARGE SCALE GENOMIC DNA]</scope>
    <source>
        <strain evidence="3">FDAARGOS_369</strain>
    </source>
</reference>
<dbReference type="Gene3D" id="1.20.1740.10">
    <property type="entry name" value="Amino acid/polyamine transporter I"/>
    <property type="match status" value="1"/>
</dbReference>
<keyword evidence="1" id="KW-1133">Transmembrane helix</keyword>
<feature type="transmembrane region" description="Helical" evidence="1">
    <location>
        <begin position="462"/>
        <end position="480"/>
    </location>
</feature>
<evidence type="ECO:0000256" key="1">
    <source>
        <dbReference type="SAM" id="Phobius"/>
    </source>
</evidence>
<keyword evidence="1" id="KW-0472">Membrane</keyword>
<feature type="transmembrane region" description="Helical" evidence="1">
    <location>
        <begin position="214"/>
        <end position="238"/>
    </location>
</feature>
<feature type="transmembrane region" description="Helical" evidence="1">
    <location>
        <begin position="368"/>
        <end position="389"/>
    </location>
</feature>
<keyword evidence="1" id="KW-0812">Transmembrane</keyword>
<accession>A0A291DDC6</accession>
<name>A0A291DDC6_9MICC</name>
<feature type="transmembrane region" description="Helical" evidence="1">
    <location>
        <begin position="437"/>
        <end position="456"/>
    </location>
</feature>
<dbReference type="Proteomes" id="UP000218628">
    <property type="component" value="Chromosome"/>
</dbReference>
<dbReference type="InterPro" id="IPR053153">
    <property type="entry name" value="APC_K+_Transporter"/>
</dbReference>
<dbReference type="AlphaFoldDB" id="A0A291DDC6"/>
<evidence type="ECO:0000313" key="2">
    <source>
        <dbReference type="EMBL" id="ATF62512.1"/>
    </source>
</evidence>
<organism evidence="2 3">
    <name type="scientific">Rothia mucilaginosa</name>
    <dbReference type="NCBI Taxonomy" id="43675"/>
    <lineage>
        <taxon>Bacteria</taxon>
        <taxon>Bacillati</taxon>
        <taxon>Actinomycetota</taxon>
        <taxon>Actinomycetes</taxon>
        <taxon>Micrococcales</taxon>
        <taxon>Micrococcaceae</taxon>
        <taxon>Rothia</taxon>
    </lineage>
</organism>
<feature type="transmembrane region" description="Helical" evidence="1">
    <location>
        <begin position="45"/>
        <end position="74"/>
    </location>
</feature>
<proteinExistence type="predicted"/>
<dbReference type="PANTHER" id="PTHR47704">
    <property type="entry name" value="POTASSIUM TRANSPORTER KIMA"/>
    <property type="match status" value="1"/>
</dbReference>
<dbReference type="RefSeq" id="WP_070600320.1">
    <property type="nucleotide sequence ID" value="NZ_CP023510.1"/>
</dbReference>
<evidence type="ECO:0000313" key="3">
    <source>
        <dbReference type="Proteomes" id="UP000218628"/>
    </source>
</evidence>